<proteinExistence type="predicted"/>
<evidence type="ECO:0000256" key="1">
    <source>
        <dbReference type="SAM" id="MobiDB-lite"/>
    </source>
</evidence>
<evidence type="ECO:0000313" key="2">
    <source>
        <dbReference type="EMBL" id="RDC37642.1"/>
    </source>
</evidence>
<organism evidence="2 3">
    <name type="scientific">Eggerthella lenta</name>
    <name type="common">Eubacterium lentum</name>
    <dbReference type="NCBI Taxonomy" id="84112"/>
    <lineage>
        <taxon>Bacteria</taxon>
        <taxon>Bacillati</taxon>
        <taxon>Actinomycetota</taxon>
        <taxon>Coriobacteriia</taxon>
        <taxon>Eggerthellales</taxon>
        <taxon>Eggerthellaceae</taxon>
        <taxon>Eggerthella</taxon>
    </lineage>
</organism>
<protein>
    <submittedName>
        <fullName evidence="2">Uncharacterized protein</fullName>
    </submittedName>
</protein>
<sequence>MNDDIEGHKEGIARAVVAISEATMYSTAEIVEMAAGLARVGMALGQCFDEIRRCLTAEEGSAYWRRAAKAAARSRANSSNRKRRRHGRAQRTRARR</sequence>
<gene>
    <name evidence="2" type="ORF">C1853_09315</name>
</gene>
<dbReference type="EMBL" id="PPUQ01000011">
    <property type="protein sequence ID" value="RDC37642.1"/>
    <property type="molecule type" value="Genomic_DNA"/>
</dbReference>
<feature type="compositionally biased region" description="Basic residues" evidence="1">
    <location>
        <begin position="80"/>
        <end position="96"/>
    </location>
</feature>
<accession>A0ABD7GI66</accession>
<dbReference type="AlphaFoldDB" id="A0ABD7GI66"/>
<feature type="region of interest" description="Disordered" evidence="1">
    <location>
        <begin position="69"/>
        <end position="96"/>
    </location>
</feature>
<dbReference type="RefSeq" id="WP_114526816.1">
    <property type="nucleotide sequence ID" value="NZ_CP089335.1"/>
</dbReference>
<evidence type="ECO:0000313" key="3">
    <source>
        <dbReference type="Proteomes" id="UP000253915"/>
    </source>
</evidence>
<feature type="compositionally biased region" description="Low complexity" evidence="1">
    <location>
        <begin position="69"/>
        <end position="79"/>
    </location>
</feature>
<reference evidence="2 3" key="1">
    <citation type="journal article" date="2018" name="Elife">
        <title>Discovery and characterization of a prevalent human gut bacterial enzyme sufficient for the inactivation of a family of plant toxins.</title>
        <authorList>
            <person name="Koppel N."/>
            <person name="Bisanz J.E."/>
            <person name="Pandelia M.E."/>
            <person name="Turnbaugh P.J."/>
            <person name="Balskus E.P."/>
        </authorList>
    </citation>
    <scope>NUCLEOTIDE SEQUENCE [LARGE SCALE GENOMIC DNA]</scope>
    <source>
        <strain evidence="2 3">16A</strain>
    </source>
</reference>
<comment type="caution">
    <text evidence="2">The sequence shown here is derived from an EMBL/GenBank/DDBJ whole genome shotgun (WGS) entry which is preliminary data.</text>
</comment>
<dbReference type="Proteomes" id="UP000253915">
    <property type="component" value="Unassembled WGS sequence"/>
</dbReference>
<name>A0ABD7GI66_EGGLN</name>